<dbReference type="GO" id="GO:0001682">
    <property type="term" value="P:tRNA 5'-leader removal"/>
    <property type="evidence" value="ECO:0007669"/>
    <property type="project" value="UniProtKB-UniRule"/>
</dbReference>
<evidence type="ECO:0000256" key="8">
    <source>
        <dbReference type="NCBIfam" id="TIGR00188"/>
    </source>
</evidence>
<dbReference type="PROSITE" id="PS00648">
    <property type="entry name" value="RIBONUCLEASE_P"/>
    <property type="match status" value="1"/>
</dbReference>
<dbReference type="GO" id="GO:0042781">
    <property type="term" value="F:3'-tRNA processing endoribonuclease activity"/>
    <property type="evidence" value="ECO:0007669"/>
    <property type="project" value="TreeGrafter"/>
</dbReference>
<dbReference type="EMBL" id="CP101717">
    <property type="protein sequence ID" value="WLD58188.1"/>
    <property type="molecule type" value="Genomic_DNA"/>
</dbReference>
<protein>
    <recommendedName>
        <fullName evidence="7 8">Ribonuclease P protein component</fullName>
        <shortName evidence="7">RNase P protein</shortName>
        <shortName evidence="7">RNaseP protein</shortName>
        <ecNumber evidence="7 8">3.1.26.5</ecNumber>
    </recommendedName>
    <alternativeName>
        <fullName evidence="7">Protein C5</fullName>
    </alternativeName>
</protein>
<evidence type="ECO:0000256" key="6">
    <source>
        <dbReference type="ARBA" id="ARBA00022884"/>
    </source>
</evidence>
<dbReference type="RefSeq" id="WP_304995475.1">
    <property type="nucleotide sequence ID" value="NZ_CP101717.1"/>
</dbReference>
<keyword evidence="4 7" id="KW-0255">Endonuclease</keyword>
<organism evidence="9">
    <name type="scientific">Salinispirillum sp. LH 10-3-1</name>
    <dbReference type="NCBI Taxonomy" id="2952525"/>
    <lineage>
        <taxon>Bacteria</taxon>
        <taxon>Pseudomonadati</taxon>
        <taxon>Pseudomonadota</taxon>
        <taxon>Gammaproteobacteria</taxon>
        <taxon>Oceanospirillales</taxon>
        <taxon>Saccharospirillaceae</taxon>
        <taxon>Salinispirillum</taxon>
    </lineage>
</organism>
<comment type="catalytic activity">
    <reaction evidence="7">
        <text>Endonucleolytic cleavage of RNA, removing 5'-extranucleotides from tRNA precursor.</text>
        <dbReference type="EC" id="3.1.26.5"/>
    </reaction>
</comment>
<evidence type="ECO:0000256" key="5">
    <source>
        <dbReference type="ARBA" id="ARBA00022801"/>
    </source>
</evidence>
<name>A0AB38YFN2_9GAMM</name>
<dbReference type="Gene3D" id="3.30.230.10">
    <property type="match status" value="1"/>
</dbReference>
<evidence type="ECO:0000256" key="4">
    <source>
        <dbReference type="ARBA" id="ARBA00022759"/>
    </source>
</evidence>
<dbReference type="NCBIfam" id="TIGR00188">
    <property type="entry name" value="rnpA"/>
    <property type="match status" value="1"/>
</dbReference>
<evidence type="ECO:0000313" key="9">
    <source>
        <dbReference type="EMBL" id="WLD58188.1"/>
    </source>
</evidence>
<keyword evidence="3 7" id="KW-0540">Nuclease</keyword>
<dbReference type="PANTHER" id="PTHR33992:SF1">
    <property type="entry name" value="RIBONUCLEASE P PROTEIN COMPONENT"/>
    <property type="match status" value="1"/>
</dbReference>
<dbReference type="HAMAP" id="MF_00227">
    <property type="entry name" value="RNase_P"/>
    <property type="match status" value="1"/>
</dbReference>
<keyword evidence="2 7" id="KW-0819">tRNA processing</keyword>
<dbReference type="InterPro" id="IPR020539">
    <property type="entry name" value="RNase_P_CS"/>
</dbReference>
<evidence type="ECO:0000256" key="3">
    <source>
        <dbReference type="ARBA" id="ARBA00022722"/>
    </source>
</evidence>
<keyword evidence="6 7" id="KW-0694">RNA-binding</keyword>
<reference evidence="9" key="1">
    <citation type="submission" date="2022-07" db="EMBL/GenBank/DDBJ databases">
        <title>Complete genome sequence of Salinispirillum sp. LH10-3-1 capable of multiple carbohydrate inversion isolated from a soda lake.</title>
        <authorList>
            <person name="Liu J."/>
            <person name="Zhai Y."/>
            <person name="Zhang H."/>
            <person name="Yang H."/>
            <person name="Qu J."/>
            <person name="Li J."/>
        </authorList>
    </citation>
    <scope>NUCLEOTIDE SEQUENCE</scope>
    <source>
        <strain evidence="9">LH 10-3-1</strain>
    </source>
</reference>
<evidence type="ECO:0000256" key="7">
    <source>
        <dbReference type="HAMAP-Rule" id="MF_00227"/>
    </source>
</evidence>
<dbReference type="InterPro" id="IPR014721">
    <property type="entry name" value="Ribsml_uS5_D2-typ_fold_subgr"/>
</dbReference>
<keyword evidence="5 7" id="KW-0378">Hydrolase</keyword>
<dbReference type="Pfam" id="PF00825">
    <property type="entry name" value="Ribonuclease_P"/>
    <property type="match status" value="1"/>
</dbReference>
<dbReference type="PANTHER" id="PTHR33992">
    <property type="entry name" value="RIBONUCLEASE P PROTEIN COMPONENT"/>
    <property type="match status" value="1"/>
</dbReference>
<evidence type="ECO:0000256" key="2">
    <source>
        <dbReference type="ARBA" id="ARBA00022694"/>
    </source>
</evidence>
<comment type="function">
    <text evidence="1 7">RNaseP catalyzes the removal of the 5'-leader sequence from pre-tRNA to produce the mature 5'-terminus. It can also cleave other RNA substrates such as 4.5S RNA. The protein component plays an auxiliary but essential role in vivo by binding to the 5'-leader sequence and broadening the substrate specificity of the ribozyme.</text>
</comment>
<dbReference type="InterPro" id="IPR000100">
    <property type="entry name" value="RNase_P"/>
</dbReference>
<comment type="subunit">
    <text evidence="7">Consists of a catalytic RNA component (M1 or rnpB) and a protein subunit.</text>
</comment>
<sequence>MASYGFPRSRRLLTPGDYRQVFDQAVVKAGTAELFLLARSASNPDGPRVGFIISRKNVRRAVARNRIKRVVREHFRHLPADYPSLDIIVMARKGADKLPAETLHDAVQYLFRKLNKRFIGQSAHTSASQ</sequence>
<accession>A0AB38YFN2</accession>
<dbReference type="InterPro" id="IPR020568">
    <property type="entry name" value="Ribosomal_Su5_D2-typ_SF"/>
</dbReference>
<dbReference type="GO" id="GO:0030677">
    <property type="term" value="C:ribonuclease P complex"/>
    <property type="evidence" value="ECO:0007669"/>
    <property type="project" value="TreeGrafter"/>
</dbReference>
<evidence type="ECO:0000256" key="1">
    <source>
        <dbReference type="ARBA" id="ARBA00002663"/>
    </source>
</evidence>
<dbReference type="GO" id="GO:0004526">
    <property type="term" value="F:ribonuclease P activity"/>
    <property type="evidence" value="ECO:0007669"/>
    <property type="project" value="UniProtKB-UniRule"/>
</dbReference>
<comment type="similarity">
    <text evidence="7">Belongs to the RnpA family.</text>
</comment>
<proteinExistence type="inferred from homology"/>
<dbReference type="SUPFAM" id="SSF54211">
    <property type="entry name" value="Ribosomal protein S5 domain 2-like"/>
    <property type="match status" value="1"/>
</dbReference>
<gene>
    <name evidence="7 9" type="primary">rnpA</name>
    <name evidence="9" type="ORF">NFC81_15965</name>
</gene>
<dbReference type="EC" id="3.1.26.5" evidence="7 8"/>
<dbReference type="GO" id="GO:0000049">
    <property type="term" value="F:tRNA binding"/>
    <property type="evidence" value="ECO:0007669"/>
    <property type="project" value="UniProtKB-UniRule"/>
</dbReference>
<dbReference type="AlphaFoldDB" id="A0AB38YFN2"/>